<organism evidence="9 10">
    <name type="scientific">Halteria grandinella</name>
    <dbReference type="NCBI Taxonomy" id="5974"/>
    <lineage>
        <taxon>Eukaryota</taxon>
        <taxon>Sar</taxon>
        <taxon>Alveolata</taxon>
        <taxon>Ciliophora</taxon>
        <taxon>Intramacronucleata</taxon>
        <taxon>Spirotrichea</taxon>
        <taxon>Stichotrichia</taxon>
        <taxon>Sporadotrichida</taxon>
        <taxon>Halteriidae</taxon>
        <taxon>Halteria</taxon>
    </lineage>
</organism>
<dbReference type="GO" id="GO:0005737">
    <property type="term" value="C:cytoplasm"/>
    <property type="evidence" value="ECO:0007669"/>
    <property type="project" value="UniProtKB-SubCell"/>
</dbReference>
<name>A0A8J8P1I1_HALGN</name>
<evidence type="ECO:0000256" key="2">
    <source>
        <dbReference type="ARBA" id="ARBA00008868"/>
    </source>
</evidence>
<evidence type="ECO:0000313" key="10">
    <source>
        <dbReference type="Proteomes" id="UP000785679"/>
    </source>
</evidence>
<evidence type="ECO:0000256" key="7">
    <source>
        <dbReference type="ARBA" id="ARBA00026004"/>
    </source>
</evidence>
<dbReference type="InterPro" id="IPR026157">
    <property type="entry name" value="LZTFL1"/>
</dbReference>
<dbReference type="AlphaFoldDB" id="A0A8J8P1I1"/>
<evidence type="ECO:0000256" key="4">
    <source>
        <dbReference type="ARBA" id="ARBA00022490"/>
    </source>
</evidence>
<reference evidence="9" key="1">
    <citation type="submission" date="2019-06" db="EMBL/GenBank/DDBJ databases">
        <authorList>
            <person name="Zheng W."/>
        </authorList>
    </citation>
    <scope>NUCLEOTIDE SEQUENCE</scope>
    <source>
        <strain evidence="9">QDHG01</strain>
    </source>
</reference>
<evidence type="ECO:0000256" key="5">
    <source>
        <dbReference type="ARBA" id="ARBA00023054"/>
    </source>
</evidence>
<evidence type="ECO:0000256" key="1">
    <source>
        <dbReference type="ARBA" id="ARBA00004496"/>
    </source>
</evidence>
<dbReference type="EMBL" id="RRYP01002921">
    <property type="protein sequence ID" value="TNV84300.1"/>
    <property type="molecule type" value="Genomic_DNA"/>
</dbReference>
<evidence type="ECO:0000256" key="6">
    <source>
        <dbReference type="ARBA" id="ARBA00024898"/>
    </source>
</evidence>
<evidence type="ECO:0000256" key="8">
    <source>
        <dbReference type="SAM" id="Coils"/>
    </source>
</evidence>
<comment type="function">
    <text evidence="6">Regulates ciliary localization of the BBSome complex. Together with the BBSome complex, controls SMO ciliary trafficking and contributes to the sonic hedgehog (SHH) pathway regulation. May play a role in neurite outgrowth. May have tumor suppressor function.</text>
</comment>
<keyword evidence="4" id="KW-0963">Cytoplasm</keyword>
<comment type="caution">
    <text evidence="9">The sequence shown here is derived from an EMBL/GenBank/DDBJ whole genome shotgun (WGS) entry which is preliminary data.</text>
</comment>
<feature type="coiled-coil region" evidence="8">
    <location>
        <begin position="54"/>
        <end position="172"/>
    </location>
</feature>
<sequence length="178" mass="20258">MENYRALEDIKDFETLSLSQATDFTLTKKKTTAANKLPTLGTAMMMGAAESQETQQLKEENERVKKMMASLQEKLTQSLQIKSQLAEQAEGTKSQVSSQVEELKQKLEALREERDRAVEVGENIRKEAQNVKMELQKKVNQLTQVTNMKKMIQDKNSKIADLRERLSKYEADVGGDDE</sequence>
<comment type="similarity">
    <text evidence="2">Belongs to the LZTFL1 family.</text>
</comment>
<accession>A0A8J8P1I1</accession>
<comment type="subcellular location">
    <subcellularLocation>
        <location evidence="1">Cytoplasm</location>
    </subcellularLocation>
</comment>
<dbReference type="GO" id="GO:1903565">
    <property type="term" value="P:negative regulation of protein localization to cilium"/>
    <property type="evidence" value="ECO:0007669"/>
    <property type="project" value="TreeGrafter"/>
</dbReference>
<gene>
    <name evidence="9" type="ORF">FGO68_gene6092</name>
</gene>
<dbReference type="PANTHER" id="PTHR21635">
    <property type="entry name" value="LEUCINE ZIPPER TRANSCRIPTION FACTOR LIKE"/>
    <property type="match status" value="1"/>
</dbReference>
<evidence type="ECO:0000313" key="9">
    <source>
        <dbReference type="EMBL" id="TNV84300.1"/>
    </source>
</evidence>
<keyword evidence="5 8" id="KW-0175">Coiled coil</keyword>
<protein>
    <recommendedName>
        <fullName evidence="3">Leucine zipper transcription factor-like protein 1</fullName>
    </recommendedName>
</protein>
<dbReference type="PANTHER" id="PTHR21635:SF0">
    <property type="entry name" value="LEUCINE ZIPPER TRANSCRIPTION FACTOR-LIKE PROTEIN 1"/>
    <property type="match status" value="1"/>
</dbReference>
<dbReference type="Proteomes" id="UP000785679">
    <property type="component" value="Unassembled WGS sequence"/>
</dbReference>
<proteinExistence type="inferred from homology"/>
<evidence type="ECO:0000256" key="3">
    <source>
        <dbReference type="ARBA" id="ARBA00018920"/>
    </source>
</evidence>
<keyword evidence="10" id="KW-1185">Reference proteome</keyword>
<comment type="subunit">
    <text evidence="7">Self-associates. Interacts with BBS9; the interaction mediates the association of LZTL1 with the BBsome complex and regulates BBSome ciliary trafficking.</text>
</comment>
<dbReference type="OrthoDB" id="313412at2759"/>